<feature type="transmembrane region" description="Helical" evidence="1">
    <location>
        <begin position="12"/>
        <end position="31"/>
    </location>
</feature>
<evidence type="ECO:0000256" key="1">
    <source>
        <dbReference type="SAM" id="Phobius"/>
    </source>
</evidence>
<dbReference type="EMBL" id="MJAT01000040">
    <property type="protein sequence ID" value="OEH84141.1"/>
    <property type="molecule type" value="Genomic_DNA"/>
</dbReference>
<dbReference type="AlphaFoldDB" id="A0A1E5L274"/>
<evidence type="ECO:0000313" key="3">
    <source>
        <dbReference type="Proteomes" id="UP000095255"/>
    </source>
</evidence>
<reference evidence="2 3" key="1">
    <citation type="submission" date="2016-09" db="EMBL/GenBank/DDBJ databases">
        <title>Desulfuribacillus arsenicus sp. nov., an obligately anaerobic, dissimilatory arsenic- and antimonate-reducing bacterium isolated from anoxic sediments.</title>
        <authorList>
            <person name="Abin C.A."/>
            <person name="Hollibaugh J.T."/>
        </authorList>
    </citation>
    <scope>NUCLEOTIDE SEQUENCE [LARGE SCALE GENOMIC DNA]</scope>
    <source>
        <strain evidence="2 3">MLFW-2</strain>
    </source>
</reference>
<proteinExistence type="predicted"/>
<gene>
    <name evidence="2" type="ORF">BHU72_12095</name>
</gene>
<evidence type="ECO:0008006" key="4">
    <source>
        <dbReference type="Google" id="ProtNLM"/>
    </source>
</evidence>
<dbReference type="Proteomes" id="UP000095255">
    <property type="component" value="Unassembled WGS sequence"/>
</dbReference>
<comment type="caution">
    <text evidence="2">The sequence shown here is derived from an EMBL/GenBank/DDBJ whole genome shotgun (WGS) entry which is preliminary data.</text>
</comment>
<keyword evidence="1" id="KW-1133">Transmembrane helix</keyword>
<sequence length="65" mass="7777">MLDGSRLVTFFAFLPIGLHVAFIIFVIYFVIKIIKFMDAKTKLDQERNEKLDEILKFVNYEYSRK</sequence>
<protein>
    <recommendedName>
        <fullName evidence="4">DUF4083 domain-containing protein</fullName>
    </recommendedName>
</protein>
<accession>A0A1E5L274</accession>
<organism evidence="2 3">
    <name type="scientific">Desulfuribacillus stibiiarsenatis</name>
    <dbReference type="NCBI Taxonomy" id="1390249"/>
    <lineage>
        <taxon>Bacteria</taxon>
        <taxon>Bacillati</taxon>
        <taxon>Bacillota</taxon>
        <taxon>Desulfuribacillia</taxon>
        <taxon>Desulfuribacillales</taxon>
        <taxon>Desulfuribacillaceae</taxon>
        <taxon>Desulfuribacillus</taxon>
    </lineage>
</organism>
<evidence type="ECO:0000313" key="2">
    <source>
        <dbReference type="EMBL" id="OEH84141.1"/>
    </source>
</evidence>
<keyword evidence="3" id="KW-1185">Reference proteome</keyword>
<keyword evidence="1" id="KW-0812">Transmembrane</keyword>
<dbReference type="RefSeq" id="WP_069703378.1">
    <property type="nucleotide sequence ID" value="NZ_MJAT01000040.1"/>
</dbReference>
<name>A0A1E5L274_9FIRM</name>
<keyword evidence="1" id="KW-0472">Membrane</keyword>